<dbReference type="PROSITE" id="PS50003">
    <property type="entry name" value="PH_DOMAIN"/>
    <property type="match status" value="1"/>
</dbReference>
<dbReference type="OrthoDB" id="3183924at2759"/>
<name>A0A3P7IE67_STRVU</name>
<dbReference type="InterPro" id="IPR011993">
    <property type="entry name" value="PH-like_dom_sf"/>
</dbReference>
<evidence type="ECO:0000313" key="2">
    <source>
        <dbReference type="EMBL" id="VDM71240.1"/>
    </source>
</evidence>
<dbReference type="AlphaFoldDB" id="A0A3P7IE67"/>
<dbReference type="Proteomes" id="UP000270094">
    <property type="component" value="Unassembled WGS sequence"/>
</dbReference>
<dbReference type="Gene3D" id="2.30.29.30">
    <property type="entry name" value="Pleckstrin-homology domain (PH domain)/Phosphotyrosine-binding domain (PTB)"/>
    <property type="match status" value="1"/>
</dbReference>
<dbReference type="SUPFAM" id="SSF50729">
    <property type="entry name" value="PH domain-like"/>
    <property type="match status" value="1"/>
</dbReference>
<evidence type="ECO:0000313" key="3">
    <source>
        <dbReference type="Proteomes" id="UP000270094"/>
    </source>
</evidence>
<sequence length="227" mass="24909">MKERFRRSPDSIDKRFCFDLIVDERPDALTFQAVSEEECRQWIGAMDIKQTIEQPYVEPIFEDLIKLEAGTSSGTSKTLSTAAAKNLRDPYIEANNRDISGIESPTATSEVHKKENLCSSKMKFEVLKLSEELPATALEAAMVKNLRVPYVETKTGDMSGVESTAATSEAPSVPKKEKVCSSKTKDEVLKLSEELPAIALEAAIKSGISDSKMKNGSSIEPSIATLE</sequence>
<dbReference type="InterPro" id="IPR001849">
    <property type="entry name" value="PH_domain"/>
</dbReference>
<reference evidence="2 3" key="1">
    <citation type="submission" date="2018-11" db="EMBL/GenBank/DDBJ databases">
        <authorList>
            <consortium name="Pathogen Informatics"/>
        </authorList>
    </citation>
    <scope>NUCLEOTIDE SEQUENCE [LARGE SCALE GENOMIC DNA]</scope>
</reference>
<feature type="non-terminal residue" evidence="2">
    <location>
        <position position="227"/>
    </location>
</feature>
<evidence type="ECO:0000259" key="1">
    <source>
        <dbReference type="PROSITE" id="PS50003"/>
    </source>
</evidence>
<organism evidence="2 3">
    <name type="scientific">Strongylus vulgaris</name>
    <name type="common">Blood worm</name>
    <dbReference type="NCBI Taxonomy" id="40348"/>
    <lineage>
        <taxon>Eukaryota</taxon>
        <taxon>Metazoa</taxon>
        <taxon>Ecdysozoa</taxon>
        <taxon>Nematoda</taxon>
        <taxon>Chromadorea</taxon>
        <taxon>Rhabditida</taxon>
        <taxon>Rhabditina</taxon>
        <taxon>Rhabditomorpha</taxon>
        <taxon>Strongyloidea</taxon>
        <taxon>Strongylidae</taxon>
        <taxon>Strongylus</taxon>
    </lineage>
</organism>
<dbReference type="InterPro" id="IPR047234">
    <property type="entry name" value="GRAF_fam"/>
</dbReference>
<dbReference type="GO" id="GO:0005096">
    <property type="term" value="F:GTPase activator activity"/>
    <property type="evidence" value="ECO:0007669"/>
    <property type="project" value="InterPro"/>
</dbReference>
<keyword evidence="3" id="KW-1185">Reference proteome</keyword>
<feature type="domain" description="PH" evidence="1">
    <location>
        <begin position="1"/>
        <end position="51"/>
    </location>
</feature>
<dbReference type="EMBL" id="UYYB01019471">
    <property type="protein sequence ID" value="VDM71240.1"/>
    <property type="molecule type" value="Genomic_DNA"/>
</dbReference>
<dbReference type="PANTHER" id="PTHR12552">
    <property type="entry name" value="OLIGOPHRENIN 1"/>
    <property type="match status" value="1"/>
</dbReference>
<proteinExistence type="predicted"/>
<gene>
    <name evidence="2" type="ORF">SVUK_LOCUS6238</name>
</gene>
<dbReference type="PANTHER" id="PTHR12552:SF1">
    <property type="entry name" value="RHO GTPASE-ACTIVATING PROTEIN GRAF"/>
    <property type="match status" value="1"/>
</dbReference>
<protein>
    <recommendedName>
        <fullName evidence="1">PH domain-containing protein</fullName>
    </recommendedName>
</protein>
<accession>A0A3P7IE67</accession>